<name>A0AAD2D464_EUPCR</name>
<feature type="coiled-coil region" evidence="1">
    <location>
        <begin position="3"/>
        <end position="67"/>
    </location>
</feature>
<feature type="coiled-coil region" evidence="1">
    <location>
        <begin position="92"/>
        <end position="345"/>
    </location>
</feature>
<evidence type="ECO:0000256" key="1">
    <source>
        <dbReference type="SAM" id="Coils"/>
    </source>
</evidence>
<evidence type="ECO:0000313" key="4">
    <source>
        <dbReference type="Proteomes" id="UP001295684"/>
    </source>
</evidence>
<evidence type="ECO:0000313" key="3">
    <source>
        <dbReference type="EMBL" id="CAI2378863.1"/>
    </source>
</evidence>
<feature type="coiled-coil region" evidence="1">
    <location>
        <begin position="666"/>
        <end position="721"/>
    </location>
</feature>
<dbReference type="InterPro" id="IPR016024">
    <property type="entry name" value="ARM-type_fold"/>
</dbReference>
<dbReference type="Proteomes" id="UP001295684">
    <property type="component" value="Unassembled WGS sequence"/>
</dbReference>
<evidence type="ECO:0000256" key="2">
    <source>
        <dbReference type="SAM" id="MobiDB-lite"/>
    </source>
</evidence>
<keyword evidence="1" id="KW-0175">Coiled coil</keyword>
<sequence>MDPKELQEENERYKDAFAKMERQWRDATMALKSSKNNEKLVEMSNKVKTMNIKLINLRKENQKMKEKMKFKMYKPPPAESEGSEPLESPKFNDELDEKIQFLKDQMKEKNGQLNQYKEIIDSNYQSEDGGSSDRISSILRQKDLEIQRLTRERNNALEKFEQVKNQIPGSTEFKQNELNIDKISAAEETIAELQQQLQDQEDFSKKMIANLENKCKKLENQMKSSPAKDRFFIENEEQSKESAQNKAKITELQSQATELRNKLKMYEKRIFELENTRSNTFLTILERESSSYKQELEIANRKIRVLEDQNSGDDNEIISQQKELIADLSKRVKLLQEEINLISRKHHEQLMKLKNDPSKSISSQKSLLPRMSSKKKDSRVNMTVDYGGHMPPLDRSSSQMSQNSMQKKSVKQNFLPNSGDEKLFSLKTSQDRELMSNIDQLEIEDLKIQMLKMMKKNEQLENNLGALKQEMSSKLNLLSRENENAETIKFTSPVIADRNFAQGAPPKKGSLNDPIMDKKFKDLEKDNEDAYHRITVLEEELKVQEQFFRDKLRKQQKSNSKMQEDTLITESKFVNIMGQLNNEQSEIYAKKKKQEMDTKDIVESAQRKIKELEDELEFRSNHFKTETEKLKSQNKMLKETASISRKEGNDLQEEHSLRPNKQKKEYQLLLARIDALEEANRSIQQQLQLKETEVLKALKQVNELTDKLNNKKKKKRIEERKELISPSKGSQISSGRSGILKKQKSELFLSKWEDNEHNDDARIELLNDFIHSAELRLDLFKRKNEFLICINQCIESNNPSLYEKGVIIISDLIDIDVINNEEISSLKPANKAIICLQPKKINEESHYAMVRQVSALNLLCKLDQLDYQFDDECMDSIKKNDGVNTVVSFLEQNHQQGYKAQACQLMGMMIEGGTLDDEIENLEVPTILKKLTSHKNNIVRQNAEEALQMLEGEDSETEQEKFTQV</sequence>
<accession>A0AAD2D464</accession>
<gene>
    <name evidence="3" type="ORF">ECRASSUSDP1_LOCUS20263</name>
</gene>
<reference evidence="3" key="1">
    <citation type="submission" date="2023-07" db="EMBL/GenBank/DDBJ databases">
        <authorList>
            <consortium name="AG Swart"/>
            <person name="Singh M."/>
            <person name="Singh A."/>
            <person name="Seah K."/>
            <person name="Emmerich C."/>
        </authorList>
    </citation>
    <scope>NUCLEOTIDE SEQUENCE</scope>
    <source>
        <strain evidence="3">DP1</strain>
    </source>
</reference>
<dbReference type="SUPFAM" id="SSF48371">
    <property type="entry name" value="ARM repeat"/>
    <property type="match status" value="1"/>
</dbReference>
<feature type="coiled-coil region" evidence="1">
    <location>
        <begin position="595"/>
        <end position="622"/>
    </location>
</feature>
<dbReference type="InterPro" id="IPR011989">
    <property type="entry name" value="ARM-like"/>
</dbReference>
<dbReference type="Gene3D" id="1.25.10.10">
    <property type="entry name" value="Leucine-rich Repeat Variant"/>
    <property type="match status" value="1"/>
</dbReference>
<feature type="coiled-coil region" evidence="1">
    <location>
        <begin position="443"/>
        <end position="488"/>
    </location>
</feature>
<keyword evidence="4" id="KW-1185">Reference proteome</keyword>
<protein>
    <submittedName>
        <fullName evidence="3">Uncharacterized protein</fullName>
    </submittedName>
</protein>
<dbReference type="AlphaFoldDB" id="A0AAD2D464"/>
<feature type="region of interest" description="Disordered" evidence="2">
    <location>
        <begin position="356"/>
        <end position="378"/>
    </location>
</feature>
<proteinExistence type="predicted"/>
<dbReference type="EMBL" id="CAMPGE010020640">
    <property type="protein sequence ID" value="CAI2378863.1"/>
    <property type="molecule type" value="Genomic_DNA"/>
</dbReference>
<comment type="caution">
    <text evidence="3">The sequence shown here is derived from an EMBL/GenBank/DDBJ whole genome shotgun (WGS) entry which is preliminary data.</text>
</comment>
<organism evidence="3 4">
    <name type="scientific">Euplotes crassus</name>
    <dbReference type="NCBI Taxonomy" id="5936"/>
    <lineage>
        <taxon>Eukaryota</taxon>
        <taxon>Sar</taxon>
        <taxon>Alveolata</taxon>
        <taxon>Ciliophora</taxon>
        <taxon>Intramacronucleata</taxon>
        <taxon>Spirotrichea</taxon>
        <taxon>Hypotrichia</taxon>
        <taxon>Euplotida</taxon>
        <taxon>Euplotidae</taxon>
        <taxon>Moneuplotes</taxon>
    </lineage>
</organism>